<reference evidence="3 4" key="1">
    <citation type="submission" date="2023-08" db="EMBL/GenBank/DDBJ databases">
        <title>Black Yeasts Isolated from many extreme environments.</title>
        <authorList>
            <person name="Coleine C."/>
            <person name="Stajich J.E."/>
            <person name="Selbmann L."/>
        </authorList>
    </citation>
    <scope>NUCLEOTIDE SEQUENCE [LARGE SCALE GENOMIC DNA]</scope>
    <source>
        <strain evidence="3 4">CCFEE 5792</strain>
    </source>
</reference>
<organism evidence="3 4">
    <name type="scientific">Exophiala bonariae</name>
    <dbReference type="NCBI Taxonomy" id="1690606"/>
    <lineage>
        <taxon>Eukaryota</taxon>
        <taxon>Fungi</taxon>
        <taxon>Dikarya</taxon>
        <taxon>Ascomycota</taxon>
        <taxon>Pezizomycotina</taxon>
        <taxon>Eurotiomycetes</taxon>
        <taxon>Chaetothyriomycetidae</taxon>
        <taxon>Chaetothyriales</taxon>
        <taxon>Herpotrichiellaceae</taxon>
        <taxon>Exophiala</taxon>
    </lineage>
</organism>
<keyword evidence="2" id="KW-0732">Signal</keyword>
<gene>
    <name evidence="3" type="ORF">LTR84_002744</name>
</gene>
<feature type="region of interest" description="Disordered" evidence="1">
    <location>
        <begin position="87"/>
        <end position="124"/>
    </location>
</feature>
<feature type="compositionally biased region" description="Polar residues" evidence="1">
    <location>
        <begin position="147"/>
        <end position="156"/>
    </location>
</feature>
<sequence>MHFTKPIKGLVLALAIAPLSSAVPQGFQQDGNYNGIGRGYPAPITNCYTDAVTKQTRRPSTKWSTRTTSCTWTSTTALTVTTTPVTTSTVTKTDTKTSTAPPTNTTTTTTTTTSTSTSTSTTTTTTTISTFTVVPTSTGFIPIETSVPGSTTQRTPTKSKKRAPRFNPDVEFARGYSPANLNSSRSGAKLLPAGDVNCYVNVGKCATATVKLLQQARPRPPPPPPVLRRRPRHRLLRQVMQPGE</sequence>
<evidence type="ECO:0000256" key="2">
    <source>
        <dbReference type="SAM" id="SignalP"/>
    </source>
</evidence>
<proteinExistence type="predicted"/>
<protein>
    <submittedName>
        <fullName evidence="3">Uncharacterized protein</fullName>
    </submittedName>
</protein>
<feature type="chain" id="PRO_5043462997" evidence="2">
    <location>
        <begin position="23"/>
        <end position="244"/>
    </location>
</feature>
<dbReference type="RefSeq" id="XP_064705955.1">
    <property type="nucleotide sequence ID" value="XM_064846345.1"/>
</dbReference>
<evidence type="ECO:0000313" key="4">
    <source>
        <dbReference type="Proteomes" id="UP001358417"/>
    </source>
</evidence>
<feature type="signal peptide" evidence="2">
    <location>
        <begin position="1"/>
        <end position="22"/>
    </location>
</feature>
<evidence type="ECO:0000256" key="1">
    <source>
        <dbReference type="SAM" id="MobiDB-lite"/>
    </source>
</evidence>
<dbReference type="Proteomes" id="UP001358417">
    <property type="component" value="Unassembled WGS sequence"/>
</dbReference>
<feature type="region of interest" description="Disordered" evidence="1">
    <location>
        <begin position="213"/>
        <end position="232"/>
    </location>
</feature>
<comment type="caution">
    <text evidence="3">The sequence shown here is derived from an EMBL/GenBank/DDBJ whole genome shotgun (WGS) entry which is preliminary data.</text>
</comment>
<accession>A0AAV9N8W9</accession>
<dbReference type="AlphaFoldDB" id="A0AAV9N8W9"/>
<dbReference type="EMBL" id="JAVRRD010000014">
    <property type="protein sequence ID" value="KAK5051941.1"/>
    <property type="molecule type" value="Genomic_DNA"/>
</dbReference>
<name>A0AAV9N8W9_9EURO</name>
<evidence type="ECO:0000313" key="3">
    <source>
        <dbReference type="EMBL" id="KAK5051941.1"/>
    </source>
</evidence>
<dbReference type="GeneID" id="89970943"/>
<keyword evidence="4" id="KW-1185">Reference proteome</keyword>
<feature type="region of interest" description="Disordered" evidence="1">
    <location>
        <begin position="142"/>
        <end position="167"/>
    </location>
</feature>